<dbReference type="InterPro" id="IPR020568">
    <property type="entry name" value="Ribosomal_Su5_D2-typ_SF"/>
</dbReference>
<keyword evidence="7" id="KW-0143">Chaperone</keyword>
<dbReference type="PRINTS" id="PR00775">
    <property type="entry name" value="HEATSHOCK90"/>
</dbReference>
<evidence type="ECO:0000256" key="1">
    <source>
        <dbReference type="ARBA" id="ARBA00004496"/>
    </source>
</evidence>
<comment type="similarity">
    <text evidence="2">Belongs to the heat shock protein 90 family.</text>
</comment>
<organism evidence="12">
    <name type="scientific">Trypanosoma vivax (strain Y486)</name>
    <dbReference type="NCBI Taxonomy" id="1055687"/>
    <lineage>
        <taxon>Eukaryota</taxon>
        <taxon>Discoba</taxon>
        <taxon>Euglenozoa</taxon>
        <taxon>Kinetoplastea</taxon>
        <taxon>Metakinetoplastina</taxon>
        <taxon>Trypanosomatida</taxon>
        <taxon>Trypanosomatidae</taxon>
        <taxon>Trypanosoma</taxon>
        <taxon>Duttonella</taxon>
    </lineage>
</organism>
<keyword evidence="6" id="KW-0067">ATP-binding</keyword>
<feature type="region of interest" description="Disordered" evidence="9">
    <location>
        <begin position="276"/>
        <end position="319"/>
    </location>
</feature>
<dbReference type="Pfam" id="PF02518">
    <property type="entry name" value="HATPase_c"/>
    <property type="match status" value="1"/>
</dbReference>
<name>G0U809_TRYVY</name>
<keyword evidence="10" id="KW-0732">Signal</keyword>
<dbReference type="Gene3D" id="1.20.120.790">
    <property type="entry name" value="Heat shock protein 90, C-terminal domain"/>
    <property type="match status" value="1"/>
</dbReference>
<dbReference type="Pfam" id="PF00183">
    <property type="entry name" value="HSP90"/>
    <property type="match status" value="2"/>
</dbReference>
<dbReference type="InterPro" id="IPR020575">
    <property type="entry name" value="Hsp90_N"/>
</dbReference>
<accession>G0U809</accession>
<dbReference type="SUPFAM" id="SSF110942">
    <property type="entry name" value="HSP90 C-terminal domain"/>
    <property type="match status" value="1"/>
</dbReference>
<evidence type="ECO:0000256" key="5">
    <source>
        <dbReference type="ARBA" id="ARBA00022741"/>
    </source>
</evidence>
<feature type="domain" description="Histidine kinase/HSP90-like ATPase" evidence="11">
    <location>
        <begin position="91"/>
        <end position="245"/>
    </location>
</feature>
<keyword evidence="12" id="KW-0346">Stress response</keyword>
<dbReference type="AlphaFoldDB" id="G0U809"/>
<feature type="compositionally biased region" description="Basic and acidic residues" evidence="9">
    <location>
        <begin position="464"/>
        <end position="479"/>
    </location>
</feature>
<dbReference type="Gene3D" id="3.40.50.11260">
    <property type="match status" value="1"/>
</dbReference>
<dbReference type="InterPro" id="IPR001404">
    <property type="entry name" value="Hsp90_fam"/>
</dbReference>
<evidence type="ECO:0000256" key="8">
    <source>
        <dbReference type="ARBA" id="ARBA00037441"/>
    </source>
</evidence>
<dbReference type="GO" id="GO:0051082">
    <property type="term" value="F:unfolded protein binding"/>
    <property type="evidence" value="ECO:0007669"/>
    <property type="project" value="InterPro"/>
</dbReference>
<gene>
    <name evidence="12" type="ORF">TVY486_1010600</name>
</gene>
<dbReference type="CDD" id="cd16927">
    <property type="entry name" value="HATPase_Hsp90-like"/>
    <property type="match status" value="1"/>
</dbReference>
<dbReference type="NCBIfam" id="NF003555">
    <property type="entry name" value="PRK05218.1"/>
    <property type="match status" value="2"/>
</dbReference>
<dbReference type="SMART" id="SM00387">
    <property type="entry name" value="HATPase_c"/>
    <property type="match status" value="1"/>
</dbReference>
<evidence type="ECO:0000259" key="11">
    <source>
        <dbReference type="SMART" id="SM00387"/>
    </source>
</evidence>
<dbReference type="HAMAP" id="MF_00505">
    <property type="entry name" value="HSP90"/>
    <property type="match status" value="1"/>
</dbReference>
<dbReference type="FunFam" id="3.30.565.10:FF:000001">
    <property type="entry name" value="Heat shock protein HSP 90-alpha"/>
    <property type="match status" value="1"/>
</dbReference>
<feature type="signal peptide" evidence="10">
    <location>
        <begin position="1"/>
        <end position="19"/>
    </location>
</feature>
<feature type="region of interest" description="Disordered" evidence="9">
    <location>
        <begin position="449"/>
        <end position="493"/>
    </location>
</feature>
<dbReference type="PANTHER" id="PTHR11528">
    <property type="entry name" value="HEAT SHOCK PROTEIN 90 FAMILY MEMBER"/>
    <property type="match status" value="1"/>
</dbReference>
<dbReference type="InterPro" id="IPR036890">
    <property type="entry name" value="HATPase_C_sf"/>
</dbReference>
<comment type="function">
    <text evidence="8">Molecular chaperone that promotes the maturation, structural maintenance and proper regulation of specific target proteins involved for instance in cell cycle control and signal transduction. Undergoes a functional cycle that is linked to its ATPase activity. This cycle probably induces conformational changes in the client proteins, thereby causing their activation. Interacts dynamically with various co-chaperones that modulate its substrate recognition, ATPase cycle and chaperone function.</text>
</comment>
<evidence type="ECO:0000256" key="10">
    <source>
        <dbReference type="SAM" id="SignalP"/>
    </source>
</evidence>
<dbReference type="InterPro" id="IPR003594">
    <property type="entry name" value="HATPase_dom"/>
</dbReference>
<comment type="subcellular location">
    <subcellularLocation>
        <location evidence="1">Cytoplasm</location>
    </subcellularLocation>
</comment>
<keyword evidence="4" id="KW-0963">Cytoplasm</keyword>
<feature type="region of interest" description="Disordered" evidence="9">
    <location>
        <begin position="918"/>
        <end position="944"/>
    </location>
</feature>
<sequence length="944" mass="108804">MCHVFLFSSLLFPASRTLARLLSFPVAAHCRWWHWNVGEHTTLATWDPAQQTTRRSRIPISYPLAKMTETFAFQAEINQLMSLIINTFYSNKEIFLRELISNSSDACDKIRYQSLTNQSVLGDEPHLRIRVVPDRVNKTLTVEDSGIGMTKADLVNNLGTIARSGTKSFMEALEAGGDMSMIGQFGVGFYSAYLVADRVTVVSKNNEDDAYTWESSAGGTFTVTSTPDCDLKRGTRIVLHLKEDQQEYLEERRLKDLIKKHSEFIGYDIELMVEKTTEKEVTDEDDDEEAAAKKGDDGEEPKVEEVKDDEGEDGKKKKTKKVKEVTQEFVVQNKHKPLWTRDPKDVTKEEYASFYKAISNDWEEQLATKHFSVEGQLEFRAILFLPKRAPFDMFEPNKKRNNIKLYVRRVFIMDNCEDLCPEWLGFLRGVVDSEDLPLNISRENLQQNKIAEKEVTDEDDDEEAAAKKGDDGEEPKVEEVKDDEGEDGKKKKTKKVKEVTQEFVVQNKHKPLWTRDPKDVTKEEYASFYKAISNDWEEQLATKHFSVEGQLEFRAILFLPKRAPFDMFEPNKKRNNIKLYVRRVFIMDNCEDLCPEWLGFLRGVVDSEDLPLNISRENLQQNKILKVIRKNIVKKALELFEELTENKEDYKKFYEQFSKNVKLGIHEDSANRKKLMELLRFHSSESGEEMTTLKDYVTRMKEGQKCIYYVTGDSKKKLETSPFIEQAKRRGMEVLFMTDPIDEYVMQQVKDFEDKKFACLTKEGVHFEESEEEKKQREEEKAAFERLCKAMKEVLGDKVEKVVVSDRLATSPCILVTSEFGWSAHMEQIMRNQALRDSSMSTYMMSKKTMEINTTHSIMRELKRRVEADENDKAAKDLIFLLFDTALLTSGFTLDDPTAYAERIHRMIKLGLSLDDGDDEEEVAATPAAPADSSAGTSSMEQVD</sequence>
<protein>
    <submittedName>
        <fullName evidence="12">Putative heat shock protein 83</fullName>
    </submittedName>
</protein>
<feature type="compositionally biased region" description="Basic and acidic residues" evidence="9">
    <location>
        <begin position="290"/>
        <end position="305"/>
    </location>
</feature>
<dbReference type="Gene3D" id="3.30.565.10">
    <property type="entry name" value="Histidine kinase-like ATPase, C-terminal domain"/>
    <property type="match status" value="1"/>
</dbReference>
<dbReference type="SUPFAM" id="SSF54211">
    <property type="entry name" value="Ribosomal protein S5 domain 2-like"/>
    <property type="match status" value="2"/>
</dbReference>
<proteinExistence type="inferred from homology"/>
<dbReference type="EMBL" id="HE573026">
    <property type="protein sequence ID" value="CCC52017.1"/>
    <property type="molecule type" value="Genomic_DNA"/>
</dbReference>
<dbReference type="FunFam" id="3.40.50.11260:FF:000001">
    <property type="entry name" value="Heat shock protein 90 alpha"/>
    <property type="match status" value="1"/>
</dbReference>
<keyword evidence="5" id="KW-0547">Nucleotide-binding</keyword>
<evidence type="ECO:0000313" key="12">
    <source>
        <dbReference type="EMBL" id="CCC52017.1"/>
    </source>
</evidence>
<feature type="compositionally biased region" description="Low complexity" evidence="9">
    <location>
        <begin position="924"/>
        <end position="944"/>
    </location>
</feature>
<dbReference type="GO" id="GO:0005524">
    <property type="term" value="F:ATP binding"/>
    <property type="evidence" value="ECO:0007669"/>
    <property type="project" value="UniProtKB-KW"/>
</dbReference>
<dbReference type="InterPro" id="IPR019805">
    <property type="entry name" value="Heat_shock_protein_90_CS"/>
</dbReference>
<dbReference type="VEuPathDB" id="TriTrypDB:TvY486_1010600"/>
<evidence type="ECO:0000256" key="9">
    <source>
        <dbReference type="SAM" id="MobiDB-lite"/>
    </source>
</evidence>
<dbReference type="SUPFAM" id="SSF55874">
    <property type="entry name" value="ATPase domain of HSP90 chaperone/DNA topoisomerase II/histidine kinase"/>
    <property type="match status" value="1"/>
</dbReference>
<feature type="chain" id="PRO_5003410456" evidence="10">
    <location>
        <begin position="20"/>
        <end position="944"/>
    </location>
</feature>
<evidence type="ECO:0000256" key="6">
    <source>
        <dbReference type="ARBA" id="ARBA00022840"/>
    </source>
</evidence>
<dbReference type="FunFam" id="1.20.120.790:FF:000001">
    <property type="entry name" value="Heat shock protein 90 alpha"/>
    <property type="match status" value="1"/>
</dbReference>
<evidence type="ECO:0000256" key="4">
    <source>
        <dbReference type="ARBA" id="ARBA00022490"/>
    </source>
</evidence>
<dbReference type="GO" id="GO:0016887">
    <property type="term" value="F:ATP hydrolysis activity"/>
    <property type="evidence" value="ECO:0007669"/>
    <property type="project" value="InterPro"/>
</dbReference>
<dbReference type="Gene3D" id="3.30.230.80">
    <property type="match status" value="2"/>
</dbReference>
<reference evidence="12" key="1">
    <citation type="journal article" date="2012" name="Proc. Natl. Acad. Sci. U.S.A.">
        <title>Antigenic diversity is generated by distinct evolutionary mechanisms in African trypanosome species.</title>
        <authorList>
            <person name="Jackson A.P."/>
            <person name="Berry A."/>
            <person name="Aslett M."/>
            <person name="Allison H.C."/>
            <person name="Burton P."/>
            <person name="Vavrova-Anderson J."/>
            <person name="Brown R."/>
            <person name="Browne H."/>
            <person name="Corton N."/>
            <person name="Hauser H."/>
            <person name="Gamble J."/>
            <person name="Gilderthorp R."/>
            <person name="Marcello L."/>
            <person name="McQuillan J."/>
            <person name="Otto T.D."/>
            <person name="Quail M.A."/>
            <person name="Sanders M.J."/>
            <person name="van Tonder A."/>
            <person name="Ginger M.L."/>
            <person name="Field M.C."/>
            <person name="Barry J.D."/>
            <person name="Hertz-Fowler C."/>
            <person name="Berriman M."/>
        </authorList>
    </citation>
    <scope>NUCLEOTIDE SEQUENCE</scope>
    <source>
        <strain evidence="12">Y486</strain>
    </source>
</reference>
<dbReference type="PROSITE" id="PS00298">
    <property type="entry name" value="HSP90"/>
    <property type="match status" value="1"/>
</dbReference>
<comment type="subunit">
    <text evidence="3">Homodimer.</text>
</comment>
<dbReference type="GO" id="GO:0005737">
    <property type="term" value="C:cytoplasm"/>
    <property type="evidence" value="ECO:0007669"/>
    <property type="project" value="UniProtKB-SubCell"/>
</dbReference>
<dbReference type="InterPro" id="IPR037196">
    <property type="entry name" value="HSP90_C"/>
</dbReference>
<evidence type="ECO:0000256" key="3">
    <source>
        <dbReference type="ARBA" id="ARBA00011738"/>
    </source>
</evidence>
<dbReference type="FunFam" id="3.30.230.80:FF:000001">
    <property type="entry name" value="Heat shock protein 90 alpha"/>
    <property type="match status" value="2"/>
</dbReference>
<evidence type="ECO:0000256" key="2">
    <source>
        <dbReference type="ARBA" id="ARBA00008239"/>
    </source>
</evidence>
<evidence type="ECO:0000256" key="7">
    <source>
        <dbReference type="ARBA" id="ARBA00023186"/>
    </source>
</evidence>
<dbReference type="GO" id="GO:0140662">
    <property type="term" value="F:ATP-dependent protein folding chaperone"/>
    <property type="evidence" value="ECO:0007669"/>
    <property type="project" value="InterPro"/>
</dbReference>